<keyword evidence="2 5" id="KW-0436">Ligase</keyword>
<protein>
    <submittedName>
        <fullName evidence="5">Long-chain fatty acid--CoA ligase</fullName>
    </submittedName>
</protein>
<evidence type="ECO:0000313" key="5">
    <source>
        <dbReference type="EMBL" id="KRT17970.1"/>
    </source>
</evidence>
<dbReference type="STRING" id="687842.ASU31_01365"/>
<dbReference type="RefSeq" id="WP_057930599.1">
    <property type="nucleotide sequence ID" value="NZ_LMZQ01000001.1"/>
</dbReference>
<gene>
    <name evidence="5" type="ORF">ASU31_01365</name>
</gene>
<dbReference type="PROSITE" id="PS00455">
    <property type="entry name" value="AMP_BINDING"/>
    <property type="match status" value="1"/>
</dbReference>
<dbReference type="InterPro" id="IPR025110">
    <property type="entry name" value="AMP-bd_C"/>
</dbReference>
<dbReference type="PANTHER" id="PTHR43201:SF5">
    <property type="entry name" value="MEDIUM-CHAIN ACYL-COA LIGASE ACSF2, MITOCHONDRIAL"/>
    <property type="match status" value="1"/>
</dbReference>
<feature type="domain" description="AMP-dependent synthetase/ligase" evidence="3">
    <location>
        <begin position="8"/>
        <end position="378"/>
    </location>
</feature>
<evidence type="ECO:0000313" key="6">
    <source>
        <dbReference type="Proteomes" id="UP000051950"/>
    </source>
</evidence>
<accession>A0A0T5VVW6</accession>
<dbReference type="OrthoDB" id="9765680at2"/>
<proteinExistence type="inferred from homology"/>
<dbReference type="InterPro" id="IPR020845">
    <property type="entry name" value="AMP-binding_CS"/>
</dbReference>
<feature type="domain" description="AMP-binding enzyme C-terminal" evidence="4">
    <location>
        <begin position="428"/>
        <end position="503"/>
    </location>
</feature>
<dbReference type="Gene3D" id="3.40.50.12780">
    <property type="entry name" value="N-terminal domain of ligase-like"/>
    <property type="match status" value="1"/>
</dbReference>
<keyword evidence="6" id="KW-1185">Reference proteome</keyword>
<dbReference type="GO" id="GO:0031956">
    <property type="term" value="F:medium-chain fatty acid-CoA ligase activity"/>
    <property type="evidence" value="ECO:0007669"/>
    <property type="project" value="TreeGrafter"/>
</dbReference>
<evidence type="ECO:0000259" key="3">
    <source>
        <dbReference type="Pfam" id="PF00501"/>
    </source>
</evidence>
<dbReference type="CDD" id="cd05936">
    <property type="entry name" value="FC-FACS_FadD_like"/>
    <property type="match status" value="1"/>
</dbReference>
<dbReference type="FunFam" id="3.30.300.30:FF:000008">
    <property type="entry name" value="2,3-dihydroxybenzoate-AMP ligase"/>
    <property type="match status" value="1"/>
</dbReference>
<dbReference type="Pfam" id="PF13193">
    <property type="entry name" value="AMP-binding_C"/>
    <property type="match status" value="1"/>
</dbReference>
<dbReference type="InterPro" id="IPR000873">
    <property type="entry name" value="AMP-dep_synth/lig_dom"/>
</dbReference>
<name>A0A0T5VVW6_9SPHI</name>
<dbReference type="Proteomes" id="UP000051950">
    <property type="component" value="Unassembled WGS sequence"/>
</dbReference>
<dbReference type="NCBIfam" id="NF004837">
    <property type="entry name" value="PRK06187.1"/>
    <property type="match status" value="1"/>
</dbReference>
<evidence type="ECO:0000256" key="2">
    <source>
        <dbReference type="ARBA" id="ARBA00022598"/>
    </source>
</evidence>
<sequence>MLNLSVLLEDSASRFGTRPAFSSGSTDFTFHQVNVMANQLANALKKLGIREGEKVAMTCPNCIWFPVIYYAVLKTGAVMVPLNILLKSDEIKYHLQDSQAAFYFCFEGTPEMPVGKLGWNAFDEVPGCRDFVLIGANKPAGERSYTLAELMAGEDEDFDSCVTDAEDTAVIIYTSGTTGKPKGAELTHINLYCNAVLSAELFSLSQTDVQLIVLPLFHVFGMTVLMNAGLYRAAHGILLPRFDAKDVIENINKHQVSIFAGVPTMYWVMASYIHPEITDQQVGNALRICISGGASLPLAVLEGFEQRFSVQVQEGYGMSEGSPVVTFNDPKIGRKPGSIGTPVWGVCVKIIDQEGQEVANGEKGELIYKGHNVMKGYFRRPDETREVLRNGWLHSGDIAIKDSDGFYFIVDRLKDMIIRGGMNIYPREVEEVMMKHPAVSLAAVVGVPDDKLGEEVKAFIVLKENQQVAEREIIDWCRAMLASYKCPRYVEFRAVLPLTATGKLLKKELKNNL</sequence>
<dbReference type="InterPro" id="IPR042099">
    <property type="entry name" value="ANL_N_sf"/>
</dbReference>
<dbReference type="AlphaFoldDB" id="A0A0T5VVW6"/>
<dbReference type="InterPro" id="IPR045851">
    <property type="entry name" value="AMP-bd_C_sf"/>
</dbReference>
<evidence type="ECO:0000256" key="1">
    <source>
        <dbReference type="ARBA" id="ARBA00006432"/>
    </source>
</evidence>
<organism evidence="5 6">
    <name type="scientific">Pedobacter ginsenosidimutans</name>
    <dbReference type="NCBI Taxonomy" id="687842"/>
    <lineage>
        <taxon>Bacteria</taxon>
        <taxon>Pseudomonadati</taxon>
        <taxon>Bacteroidota</taxon>
        <taxon>Sphingobacteriia</taxon>
        <taxon>Sphingobacteriales</taxon>
        <taxon>Sphingobacteriaceae</taxon>
        <taxon>Pedobacter</taxon>
    </lineage>
</organism>
<dbReference type="GO" id="GO:0006631">
    <property type="term" value="P:fatty acid metabolic process"/>
    <property type="evidence" value="ECO:0007669"/>
    <property type="project" value="TreeGrafter"/>
</dbReference>
<dbReference type="Gene3D" id="3.30.300.30">
    <property type="match status" value="1"/>
</dbReference>
<reference evidence="5 6" key="1">
    <citation type="submission" date="2015-11" db="EMBL/GenBank/DDBJ databases">
        <title>Sequence of Pedobacter ginsenosidimutans.</title>
        <authorList>
            <person name="Carson E."/>
            <person name="Keyser V."/>
            <person name="Newman J."/>
            <person name="Miller J."/>
        </authorList>
    </citation>
    <scope>NUCLEOTIDE SEQUENCE [LARGE SCALE GENOMIC DNA]</scope>
    <source>
        <strain evidence="5 6">KACC 14530</strain>
    </source>
</reference>
<comment type="similarity">
    <text evidence="1">Belongs to the ATP-dependent AMP-binding enzyme family.</text>
</comment>
<dbReference type="EMBL" id="LMZQ01000001">
    <property type="protein sequence ID" value="KRT17970.1"/>
    <property type="molecule type" value="Genomic_DNA"/>
</dbReference>
<evidence type="ECO:0000259" key="4">
    <source>
        <dbReference type="Pfam" id="PF13193"/>
    </source>
</evidence>
<dbReference type="SUPFAM" id="SSF56801">
    <property type="entry name" value="Acetyl-CoA synthetase-like"/>
    <property type="match status" value="1"/>
</dbReference>
<comment type="caution">
    <text evidence="5">The sequence shown here is derived from an EMBL/GenBank/DDBJ whole genome shotgun (WGS) entry which is preliminary data.</text>
</comment>
<dbReference type="PANTHER" id="PTHR43201">
    <property type="entry name" value="ACYL-COA SYNTHETASE"/>
    <property type="match status" value="1"/>
</dbReference>
<dbReference type="Pfam" id="PF00501">
    <property type="entry name" value="AMP-binding"/>
    <property type="match status" value="1"/>
</dbReference>